<feature type="region of interest" description="Disordered" evidence="2">
    <location>
        <begin position="82"/>
        <end position="121"/>
    </location>
</feature>
<feature type="domain" description="Cas12f1-like TNB" evidence="3">
    <location>
        <begin position="2"/>
        <end position="65"/>
    </location>
</feature>
<proteinExistence type="predicted"/>
<accession>A0A7H9BPS8</accession>
<gene>
    <name evidence="4" type="ORF">HQ393_17300</name>
</gene>
<dbReference type="EMBL" id="CP058629">
    <property type="protein sequence ID" value="QLG90071.1"/>
    <property type="molecule type" value="Genomic_DNA"/>
</dbReference>
<keyword evidence="1" id="KW-0238">DNA-binding</keyword>
<evidence type="ECO:0000259" key="3">
    <source>
        <dbReference type="Pfam" id="PF07282"/>
    </source>
</evidence>
<dbReference type="Pfam" id="PF07282">
    <property type="entry name" value="Cas12f1-like_TNB"/>
    <property type="match status" value="1"/>
</dbReference>
<dbReference type="GO" id="GO:0003677">
    <property type="term" value="F:DNA binding"/>
    <property type="evidence" value="ECO:0007669"/>
    <property type="project" value="UniProtKB-KW"/>
</dbReference>
<geneLocation type="plasmid" evidence="4 5">
    <name>unnamed3</name>
</geneLocation>
<dbReference type="AlphaFoldDB" id="A0A7H9BPS8"/>
<evidence type="ECO:0000313" key="4">
    <source>
        <dbReference type="EMBL" id="QLG90071.1"/>
    </source>
</evidence>
<sequence length="121" mass="12954">MIETYTYYKAYSSSKAVFKIPAPTTSQECAKCGHTHPDNRKTQALFVCGNCGNTDNADHNASLVIKKRAINLILDTGTVLSGDGVLRTQSDSGRGGNRKTGRAKSSTSSAQRSVKKEKLAA</sequence>
<dbReference type="RefSeq" id="WP_179358560.1">
    <property type="nucleotide sequence ID" value="NZ_CP058629.1"/>
</dbReference>
<keyword evidence="5" id="KW-1185">Reference proteome</keyword>
<evidence type="ECO:0000313" key="5">
    <source>
        <dbReference type="Proteomes" id="UP000509597"/>
    </source>
</evidence>
<protein>
    <submittedName>
        <fullName evidence="4">Transposase</fullName>
    </submittedName>
</protein>
<dbReference type="Proteomes" id="UP000509597">
    <property type="component" value="Plasmid unnamed3"/>
</dbReference>
<feature type="compositionally biased region" description="Polar residues" evidence="2">
    <location>
        <begin position="103"/>
        <end position="112"/>
    </location>
</feature>
<evidence type="ECO:0000256" key="1">
    <source>
        <dbReference type="ARBA" id="ARBA00023125"/>
    </source>
</evidence>
<dbReference type="InterPro" id="IPR010095">
    <property type="entry name" value="Cas12f1-like_TNB"/>
</dbReference>
<organism evidence="4 5">
    <name type="scientific">Chitinibacter bivalviorum</name>
    <dbReference type="NCBI Taxonomy" id="2739434"/>
    <lineage>
        <taxon>Bacteria</taxon>
        <taxon>Pseudomonadati</taxon>
        <taxon>Pseudomonadota</taxon>
        <taxon>Betaproteobacteria</taxon>
        <taxon>Neisseriales</taxon>
        <taxon>Chitinibacteraceae</taxon>
        <taxon>Chitinibacter</taxon>
    </lineage>
</organism>
<name>A0A7H9BPS8_9NEIS</name>
<reference evidence="4 5" key="1">
    <citation type="submission" date="2020-07" db="EMBL/GenBank/DDBJ databases">
        <title>Complete genome sequence of Chitinibacter sp. 2T18.</title>
        <authorList>
            <person name="Bae J.-W."/>
            <person name="Choi J.-W."/>
        </authorList>
    </citation>
    <scope>NUCLEOTIDE SEQUENCE [LARGE SCALE GENOMIC DNA]</scope>
    <source>
        <strain evidence="4 5">2T18</strain>
        <plasmid evidence="4 5">unnamed3</plasmid>
    </source>
</reference>
<dbReference type="KEGG" id="chiz:HQ393_17300"/>
<evidence type="ECO:0000256" key="2">
    <source>
        <dbReference type="SAM" id="MobiDB-lite"/>
    </source>
</evidence>
<keyword evidence="4" id="KW-0614">Plasmid</keyword>